<feature type="compositionally biased region" description="Polar residues" evidence="1">
    <location>
        <begin position="74"/>
        <end position="83"/>
    </location>
</feature>
<proteinExistence type="predicted"/>
<gene>
    <name evidence="2" type="ORF">N7505_004025</name>
</gene>
<sequence>MLPKADSKSDATTLLQEVSSKITLMPVAFDRIPQHGLASSDKLHPDYSLETYVAPLDPSTSQEHTKDVMGTETGKGNFSQKGTTSDRHSGTERSVATGGISGTTRRSSSEVTTHDIKTLSRTLAETTSSQTSSQMLGPTSAIKASNREWQDTAISGMFSGAFLL</sequence>
<organism evidence="2 3">
    <name type="scientific">Penicillium chrysogenum</name>
    <name type="common">Penicillium notatum</name>
    <dbReference type="NCBI Taxonomy" id="5076"/>
    <lineage>
        <taxon>Eukaryota</taxon>
        <taxon>Fungi</taxon>
        <taxon>Dikarya</taxon>
        <taxon>Ascomycota</taxon>
        <taxon>Pezizomycotina</taxon>
        <taxon>Eurotiomycetes</taxon>
        <taxon>Eurotiomycetidae</taxon>
        <taxon>Eurotiales</taxon>
        <taxon>Aspergillaceae</taxon>
        <taxon>Penicillium</taxon>
        <taxon>Penicillium chrysogenum species complex</taxon>
    </lineage>
</organism>
<reference evidence="2 3" key="1">
    <citation type="journal article" date="2023" name="IMA Fungus">
        <title>Comparative genomic study of the Penicillium genus elucidates a diverse pangenome and 15 lateral gene transfer events.</title>
        <authorList>
            <person name="Petersen C."/>
            <person name="Sorensen T."/>
            <person name="Nielsen M.R."/>
            <person name="Sondergaard T.E."/>
            <person name="Sorensen J.L."/>
            <person name="Fitzpatrick D.A."/>
            <person name="Frisvad J.C."/>
            <person name="Nielsen K.L."/>
        </authorList>
    </citation>
    <scope>NUCLEOTIDE SEQUENCE [LARGE SCALE GENOMIC DNA]</scope>
    <source>
        <strain evidence="2 3">IBT 3361</strain>
    </source>
</reference>
<protein>
    <submittedName>
        <fullName evidence="2">Uncharacterized protein</fullName>
    </submittedName>
</protein>
<dbReference type="EMBL" id="JAPVEB010000002">
    <property type="protein sequence ID" value="KAJ5275480.1"/>
    <property type="molecule type" value="Genomic_DNA"/>
</dbReference>
<feature type="region of interest" description="Disordered" evidence="1">
    <location>
        <begin position="56"/>
        <end position="115"/>
    </location>
</feature>
<dbReference type="Proteomes" id="UP001220256">
    <property type="component" value="Unassembled WGS sequence"/>
</dbReference>
<keyword evidence="3" id="KW-1185">Reference proteome</keyword>
<evidence type="ECO:0000313" key="2">
    <source>
        <dbReference type="EMBL" id="KAJ5275480.1"/>
    </source>
</evidence>
<evidence type="ECO:0000313" key="3">
    <source>
        <dbReference type="Proteomes" id="UP001220256"/>
    </source>
</evidence>
<name>A0ABQ8WSQ5_PENCH</name>
<accession>A0ABQ8WSQ5</accession>
<comment type="caution">
    <text evidence="2">The sequence shown here is derived from an EMBL/GenBank/DDBJ whole genome shotgun (WGS) entry which is preliminary data.</text>
</comment>
<evidence type="ECO:0000256" key="1">
    <source>
        <dbReference type="SAM" id="MobiDB-lite"/>
    </source>
</evidence>